<evidence type="ECO:0000313" key="2">
    <source>
        <dbReference type="Proteomes" id="UP000434580"/>
    </source>
</evidence>
<name>A0A5S9QQS9_9GAMM</name>
<reference evidence="1 2" key="1">
    <citation type="submission" date="2019-11" db="EMBL/GenBank/DDBJ databases">
        <authorList>
            <person name="Holert J."/>
        </authorList>
    </citation>
    <scope>NUCLEOTIDE SEQUENCE [LARGE SCALE GENOMIC DNA]</scope>
    <source>
        <strain evidence="1">BC5_2</strain>
    </source>
</reference>
<proteinExistence type="predicted"/>
<sequence>MANKKFHPEFVDNQTLSPAHLNGILDFLKTEIQTSRTQLSGCGIVCGLEVQVDGVQGGVSLSPGVGVTSGGHLVSISAEYACRYYRNFDDKTDGGEAPFNDSVGADIIEIFDAIPEGDDPASYQAFHNMPAAFRDGVVVVYLSEQVQQADNCNGDSCDNKGSTRCFVPHILLLKRQRAGAMMASSAAFYESISSINSATRHPAFDIPRLKMPRAVLRADITTPEQFVDSYLSAATEAEQRLRAFVGDIEAAWPSDAITLRLNAISFSTIRSRFDVGNSGFQAYYDWLELVFRALNEWLDLRQSLMSGCIHNTGAFVRHVFAGSLVKQTQPPQLYRHYFQPVRQNSQALNDHRLLALLAERVVRIHQKVDLNPLEDVAILPEKRSSGLTQDRALPYFLNYSALQSHWHVDGDIAARADFERYGVKHDLLADSLEDVDFLRVEGHVGLSNKQARERLLTLQQRYNLPMVVRTLYIHSINDKEPLKSCSVEFLSSLYKVYRAAMECSITSATSKLLAFQPESPTVLTQPGVQRLAALRSLRYKIVDFRRFDVVSVETDKNLGTVDVSELLNSKDTLEALERSFGDNRVTVPVDTRELLERYKTNFSANAASAAAAGNANAGVTNDNFEELVVADEAESLSMRRMDDGSERVLADANLRYVAAGPSFISVDPERILKEKEKQDVESRLKLLIADNLHKLPVSENLGSLDKLKPELDGDGALIFTTVLKNTDNSKAAQGVAARAMKAQSMLSTSKSYLYNNQPKIPVETPRTDFSDALDGKVRDILDQVGKEDDQQLTDRLRDILDLSDRVRDETPDKVPVAEPPRFPADLKVESQGDVTFLIDTLGAPTVFVAERYPERAKYDSAEKLARCLPSLYIALMDLEINLSERVETADKKPLDGLLESIEAKIEAILESLGDLHRSSNKHWAYTQLVHTMHDISYGCRLKQISLIREMYQDKIDNLDDKLILAELLRRKPGIEHRAGVPVGGTLYLVAKAGKAANRSLSDLITSEADEIRTRLIESDLPSRDSGIDLVDSGVITDYASLNEVAVDKEMMDLLTIIPSLTSSMVKKHTAPQKRYFDKSLSRSMSGFDYTDTFDVDRAKRPLASDSGSNFPWSPKTPKPGDIDWPYEPSVPWPDYPPKPGDFSPLPWPIEPGDLPTMPAHPPVYTPVDVPVPPMNVDDNYADDVIIGDLCHPGIDADCEWRYIVHTDLRLTAPKFHFCDDDTAIALDVHPRGGTLIGDGAETQGHTYLFDPTLAKVGENQLTYSVGDQRVDLSVWVHQHPQAEIILLDKTVEDGIATIKVQARTRHADVLFWKIDGEPYQQGDSTTTFDITMSGVSEVVDIYLKAANQGCFTVKSLRLTLNDIHLSSAKTVYCNDEGFIEINAEPSGGKLNLGDDVLDEPRIDLAKIDFDTHESYRDLVVIYEFDGEEERLDLTVVRHPKAAFATEQLPSQKGIVLRVQNTTEPLGAYIYRWSINGKPVKLSGEGFAQHFALKEVELTLEAYHPALRSCSDTQTQVFVPMLPVDPVDDNISIDTSVDAFHDAVSEALGSLEKLKSLTRNGDLRVDGRLFNDVLVSDLERELSMLNQFSDKQVLRAAEETNSALKQIASDIGALAKLKKLQGPEISLVLIRLSVLLNINVVRVQYENMESALSAIIRALVLLTKSHELVLGGLNSEKLIERELWQNEDHYLQILSLYQFLIKGA</sequence>
<dbReference type="OrthoDB" id="596204at2"/>
<evidence type="ECO:0000313" key="1">
    <source>
        <dbReference type="EMBL" id="CAA0119942.1"/>
    </source>
</evidence>
<dbReference type="EMBL" id="CACSII010000020">
    <property type="protein sequence ID" value="CAA0119942.1"/>
    <property type="molecule type" value="Genomic_DNA"/>
</dbReference>
<gene>
    <name evidence="1" type="ORF">DPBNPPHM_02528</name>
</gene>
<protein>
    <submittedName>
        <fullName evidence="1">Uncharacterized protein</fullName>
    </submittedName>
</protein>
<organism evidence="1 2">
    <name type="scientific">BD1-7 clade bacterium</name>
    <dbReference type="NCBI Taxonomy" id="2029982"/>
    <lineage>
        <taxon>Bacteria</taxon>
        <taxon>Pseudomonadati</taxon>
        <taxon>Pseudomonadota</taxon>
        <taxon>Gammaproteobacteria</taxon>
        <taxon>Cellvibrionales</taxon>
        <taxon>Spongiibacteraceae</taxon>
        <taxon>BD1-7 clade</taxon>
    </lineage>
</organism>
<dbReference type="Proteomes" id="UP000434580">
    <property type="component" value="Unassembled WGS sequence"/>
</dbReference>
<accession>A0A5S9QQS9</accession>